<feature type="domain" description="Proteinase inhibitor I42 chagasin" evidence="3">
    <location>
        <begin position="70"/>
        <end position="157"/>
    </location>
</feature>
<dbReference type="InterPro" id="IPR018990">
    <property type="entry name" value="Prot_inh_I42_chagasin"/>
</dbReference>
<keyword evidence="5" id="KW-1185">Reference proteome</keyword>
<organism evidence="4 5">
    <name type="scientific">Microcystis flos-aquae FACHB-1344</name>
    <dbReference type="NCBI Taxonomy" id="2692899"/>
    <lineage>
        <taxon>Bacteria</taxon>
        <taxon>Bacillati</taxon>
        <taxon>Cyanobacteriota</taxon>
        <taxon>Cyanophyceae</taxon>
        <taxon>Oscillatoriophycideae</taxon>
        <taxon>Chroococcales</taxon>
        <taxon>Microcystaceae</taxon>
        <taxon>Microcystis</taxon>
    </lineage>
</organism>
<comment type="caution">
    <text evidence="4">The sequence shown here is derived from an EMBL/GenBank/DDBJ whole genome shotgun (WGS) entry which is preliminary data.</text>
</comment>
<accession>A0ABR8HYQ3</accession>
<dbReference type="PANTHER" id="PTHR36530:SF1">
    <property type="entry name" value="AMOEBIASIN-1"/>
    <property type="match status" value="1"/>
</dbReference>
<evidence type="ECO:0000256" key="2">
    <source>
        <dbReference type="ARBA" id="ARBA00022704"/>
    </source>
</evidence>
<dbReference type="GO" id="GO:0030414">
    <property type="term" value="F:peptidase inhibitor activity"/>
    <property type="evidence" value="ECO:0007669"/>
    <property type="project" value="UniProtKB-KW"/>
</dbReference>
<dbReference type="Proteomes" id="UP000636187">
    <property type="component" value="Unassembled WGS sequence"/>
</dbReference>
<dbReference type="Pfam" id="PF09394">
    <property type="entry name" value="Inhibitor_I42"/>
    <property type="match status" value="1"/>
</dbReference>
<evidence type="ECO:0000256" key="1">
    <source>
        <dbReference type="ARBA" id="ARBA00022690"/>
    </source>
</evidence>
<evidence type="ECO:0000313" key="5">
    <source>
        <dbReference type="Proteomes" id="UP000636187"/>
    </source>
</evidence>
<evidence type="ECO:0000313" key="4">
    <source>
        <dbReference type="EMBL" id="MBD2623970.1"/>
    </source>
</evidence>
<evidence type="ECO:0000259" key="3">
    <source>
        <dbReference type="Pfam" id="PF09394"/>
    </source>
</evidence>
<keyword evidence="1 4" id="KW-0646">Protease inhibitor</keyword>
<dbReference type="RefSeq" id="WP_190723057.1">
    <property type="nucleotide sequence ID" value="NZ_JACJSW010000202.1"/>
</dbReference>
<dbReference type="SUPFAM" id="SSF141066">
    <property type="entry name" value="ICP-like"/>
    <property type="match status" value="1"/>
</dbReference>
<dbReference type="InterPro" id="IPR052781">
    <property type="entry name" value="Cys_protease_inhibitor_I42"/>
</dbReference>
<reference evidence="4 5" key="1">
    <citation type="journal article" date="2020" name="ISME J.">
        <title>Comparative genomics reveals insights into cyanobacterial evolution and habitat adaptation.</title>
        <authorList>
            <person name="Chen M.Y."/>
            <person name="Teng W.K."/>
            <person name="Zhao L."/>
            <person name="Hu C.X."/>
            <person name="Zhou Y.K."/>
            <person name="Han B.P."/>
            <person name="Song L.R."/>
            <person name="Shu W.S."/>
        </authorList>
    </citation>
    <scope>NUCLEOTIDE SEQUENCE [LARGE SCALE GENOMIC DNA]</scope>
    <source>
        <strain evidence="4 5">FACHB-1344</strain>
    </source>
</reference>
<protein>
    <submittedName>
        <fullName evidence="4">Protease inhibitor I42 family protein</fullName>
    </submittedName>
</protein>
<dbReference type="PANTHER" id="PTHR36530">
    <property type="entry name" value="INHIBITOR OF CYSTEINE PEPTIDASE"/>
    <property type="match status" value="1"/>
</dbReference>
<dbReference type="EMBL" id="JACJSW010000202">
    <property type="protein sequence ID" value="MBD2623970.1"/>
    <property type="molecule type" value="Genomic_DNA"/>
</dbReference>
<proteinExistence type="predicted"/>
<keyword evidence="2" id="KW-0789">Thiol protease inhibitor</keyword>
<sequence length="160" mass="17586">MFQRESTFKDLSNLNLTAVRWIALTLGMILICLVANPAYAACNSDNSLGRNSGMSEIVILDGDQGKTFEVQAGDLIAIRLPENPTTGYRWEISGVDNQLVEFPGSDYSVAPGSSTGGGGTRTFHFRAKSTGTAQIQLRRRRSWEPETRAIEQFTVNIQVQ</sequence>
<name>A0ABR8HYQ3_9CHRO</name>
<dbReference type="InterPro" id="IPR036331">
    <property type="entry name" value="Chagasin-like_sf"/>
</dbReference>
<dbReference type="Gene3D" id="2.60.40.2020">
    <property type="match status" value="1"/>
</dbReference>
<gene>
    <name evidence="4" type="ORF">H6G48_20815</name>
</gene>